<dbReference type="RefSeq" id="XP_062718567.1">
    <property type="nucleotide sequence ID" value="XM_062867539.1"/>
</dbReference>
<dbReference type="PANTHER" id="PTHR42973">
    <property type="entry name" value="BINDING OXIDOREDUCTASE, PUTATIVE (AFU_ORTHOLOGUE AFUA_1G17690)-RELATED"/>
    <property type="match status" value="1"/>
</dbReference>
<keyword evidence="2" id="KW-0285">Flavoprotein</keyword>
<dbReference type="Gene3D" id="3.30.465.10">
    <property type="match status" value="1"/>
</dbReference>
<feature type="domain" description="FAD-binding PCMH-type" evidence="5">
    <location>
        <begin position="48"/>
        <end position="221"/>
    </location>
</feature>
<dbReference type="PANTHER" id="PTHR42973:SF17">
    <property type="entry name" value="OXIDASE, PUTATIVE (AFU_ORTHOLOGUE AFUA_6G14340)-RELATED"/>
    <property type="match status" value="1"/>
</dbReference>
<dbReference type="InterPro" id="IPR012951">
    <property type="entry name" value="BBE"/>
</dbReference>
<dbReference type="Pfam" id="PF01565">
    <property type="entry name" value="FAD_binding_4"/>
    <property type="match status" value="1"/>
</dbReference>
<evidence type="ECO:0000256" key="2">
    <source>
        <dbReference type="ARBA" id="ARBA00022630"/>
    </source>
</evidence>
<reference evidence="6" key="1">
    <citation type="journal article" date="2023" name="Mol. Phylogenet. Evol.">
        <title>Genome-scale phylogeny and comparative genomics of the fungal order Sordariales.</title>
        <authorList>
            <person name="Hensen N."/>
            <person name="Bonometti L."/>
            <person name="Westerberg I."/>
            <person name="Brannstrom I.O."/>
            <person name="Guillou S."/>
            <person name="Cros-Aarteil S."/>
            <person name="Calhoun S."/>
            <person name="Haridas S."/>
            <person name="Kuo A."/>
            <person name="Mondo S."/>
            <person name="Pangilinan J."/>
            <person name="Riley R."/>
            <person name="LaButti K."/>
            <person name="Andreopoulos B."/>
            <person name="Lipzen A."/>
            <person name="Chen C."/>
            <person name="Yan M."/>
            <person name="Daum C."/>
            <person name="Ng V."/>
            <person name="Clum A."/>
            <person name="Steindorff A."/>
            <person name="Ohm R.A."/>
            <person name="Martin F."/>
            <person name="Silar P."/>
            <person name="Natvig D.O."/>
            <person name="Lalanne C."/>
            <person name="Gautier V."/>
            <person name="Ament-Velasquez S.L."/>
            <person name="Kruys A."/>
            <person name="Hutchinson M.I."/>
            <person name="Powell A.J."/>
            <person name="Barry K."/>
            <person name="Miller A.N."/>
            <person name="Grigoriev I.V."/>
            <person name="Debuchy R."/>
            <person name="Gladieux P."/>
            <person name="Hiltunen Thoren M."/>
            <person name="Johannesson H."/>
        </authorList>
    </citation>
    <scope>NUCLEOTIDE SEQUENCE</scope>
    <source>
        <strain evidence="6">CBS 333.67</strain>
    </source>
</reference>
<comment type="caution">
    <text evidence="6">The sequence shown here is derived from an EMBL/GenBank/DDBJ whole genome shotgun (WGS) entry which is preliminary data.</text>
</comment>
<gene>
    <name evidence="6" type="ORF">B0T15DRAFT_505774</name>
</gene>
<organism evidence="6 7">
    <name type="scientific">Chaetomium strumarium</name>
    <dbReference type="NCBI Taxonomy" id="1170767"/>
    <lineage>
        <taxon>Eukaryota</taxon>
        <taxon>Fungi</taxon>
        <taxon>Dikarya</taxon>
        <taxon>Ascomycota</taxon>
        <taxon>Pezizomycotina</taxon>
        <taxon>Sordariomycetes</taxon>
        <taxon>Sordariomycetidae</taxon>
        <taxon>Sordariales</taxon>
        <taxon>Chaetomiaceae</taxon>
        <taxon>Chaetomium</taxon>
    </lineage>
</organism>
<protein>
    <recommendedName>
        <fullName evidence="5">FAD-binding PCMH-type domain-containing protein</fullName>
    </recommendedName>
</protein>
<accession>A0AAJ0GMQ1</accession>
<comment type="similarity">
    <text evidence="1">Belongs to the oxygen-dependent FAD-linked oxidoreductase family.</text>
</comment>
<dbReference type="Proteomes" id="UP001273166">
    <property type="component" value="Unassembled WGS sequence"/>
</dbReference>
<evidence type="ECO:0000256" key="3">
    <source>
        <dbReference type="ARBA" id="ARBA00022827"/>
    </source>
</evidence>
<dbReference type="GO" id="GO:0016491">
    <property type="term" value="F:oxidoreductase activity"/>
    <property type="evidence" value="ECO:0007669"/>
    <property type="project" value="UniProtKB-KW"/>
</dbReference>
<dbReference type="Pfam" id="PF08031">
    <property type="entry name" value="BBE"/>
    <property type="match status" value="1"/>
</dbReference>
<dbReference type="InterPro" id="IPR006093">
    <property type="entry name" value="Oxy_OxRdtase_FAD_BS"/>
</dbReference>
<dbReference type="PROSITE" id="PS51387">
    <property type="entry name" value="FAD_PCMH"/>
    <property type="match status" value="1"/>
</dbReference>
<dbReference type="GO" id="GO:0071949">
    <property type="term" value="F:FAD binding"/>
    <property type="evidence" value="ECO:0007669"/>
    <property type="project" value="InterPro"/>
</dbReference>
<dbReference type="InterPro" id="IPR016169">
    <property type="entry name" value="FAD-bd_PCMH_sub2"/>
</dbReference>
<keyword evidence="4" id="KW-0560">Oxidoreductase</keyword>
<dbReference type="InterPro" id="IPR006094">
    <property type="entry name" value="Oxid_FAD_bind_N"/>
</dbReference>
<keyword evidence="7" id="KW-1185">Reference proteome</keyword>
<dbReference type="EMBL" id="JAUDZG010000007">
    <property type="protein sequence ID" value="KAK3302787.1"/>
    <property type="molecule type" value="Genomic_DNA"/>
</dbReference>
<dbReference type="InterPro" id="IPR050416">
    <property type="entry name" value="FAD-linked_Oxidoreductase"/>
</dbReference>
<dbReference type="SUPFAM" id="SSF56176">
    <property type="entry name" value="FAD-binding/transporter-associated domain-like"/>
    <property type="match status" value="1"/>
</dbReference>
<dbReference type="GeneID" id="87886368"/>
<dbReference type="AlphaFoldDB" id="A0AAJ0GMQ1"/>
<dbReference type="PROSITE" id="PS00862">
    <property type="entry name" value="OX2_COVAL_FAD"/>
    <property type="match status" value="1"/>
</dbReference>
<evidence type="ECO:0000313" key="6">
    <source>
        <dbReference type="EMBL" id="KAK3302787.1"/>
    </source>
</evidence>
<reference evidence="6" key="2">
    <citation type="submission" date="2023-06" db="EMBL/GenBank/DDBJ databases">
        <authorList>
            <consortium name="Lawrence Berkeley National Laboratory"/>
            <person name="Mondo S.J."/>
            <person name="Hensen N."/>
            <person name="Bonometti L."/>
            <person name="Westerberg I."/>
            <person name="Brannstrom I.O."/>
            <person name="Guillou S."/>
            <person name="Cros-Aarteil S."/>
            <person name="Calhoun S."/>
            <person name="Haridas S."/>
            <person name="Kuo A."/>
            <person name="Pangilinan J."/>
            <person name="Riley R."/>
            <person name="Labutti K."/>
            <person name="Andreopoulos B."/>
            <person name="Lipzen A."/>
            <person name="Chen C."/>
            <person name="Yanf M."/>
            <person name="Daum C."/>
            <person name="Ng V."/>
            <person name="Clum A."/>
            <person name="Steindorff A."/>
            <person name="Ohm R."/>
            <person name="Martin F."/>
            <person name="Silar P."/>
            <person name="Natvig D."/>
            <person name="Lalanne C."/>
            <person name="Gautier V."/>
            <person name="Ament-Velasquez S.L."/>
            <person name="Kruys A."/>
            <person name="Hutchinson M.I."/>
            <person name="Powell A.J."/>
            <person name="Barry K."/>
            <person name="Miller A.N."/>
            <person name="Grigoriev I.V."/>
            <person name="Debuchy R."/>
            <person name="Gladieux P."/>
            <person name="Thoren M.H."/>
            <person name="Johannesson H."/>
        </authorList>
    </citation>
    <scope>NUCLEOTIDE SEQUENCE</scope>
    <source>
        <strain evidence="6">CBS 333.67</strain>
    </source>
</reference>
<evidence type="ECO:0000256" key="1">
    <source>
        <dbReference type="ARBA" id="ARBA00005466"/>
    </source>
</evidence>
<evidence type="ECO:0000256" key="4">
    <source>
        <dbReference type="ARBA" id="ARBA00023002"/>
    </source>
</evidence>
<evidence type="ECO:0000313" key="7">
    <source>
        <dbReference type="Proteomes" id="UP001273166"/>
    </source>
</evidence>
<name>A0AAJ0GMQ1_9PEZI</name>
<evidence type="ECO:0000259" key="5">
    <source>
        <dbReference type="PROSITE" id="PS51387"/>
    </source>
</evidence>
<dbReference type="InterPro" id="IPR016166">
    <property type="entry name" value="FAD-bd_PCMH"/>
</dbReference>
<dbReference type="InterPro" id="IPR036318">
    <property type="entry name" value="FAD-bd_PCMH-like_sf"/>
</dbReference>
<proteinExistence type="inferred from homology"/>
<sequence>MGNTFSTHTGDSLRDCIEALSNGRTRFAGFPDSPVYQAAWVKPYNLEIQVTPAAVVRPQTAEDVAGVVQCAAAYGVKVQARSGGHSYGNHGLGGVDGAVSIDLVNFQQFSVDNTTWLATVGAGTHLKDVAHKLHDAGGRAIAMGVSPGIGIGGHATIGGLGPSSRMWGSCLDHVVEVEVVTADGRIERASDERNPDLFWALKGAASGFGIITEFVFRTNPEPATIVQYDYTIAIGSQATMASSYSAWQDLVADPALDRRFASLYTMMPLGALITGTFHGTEAEFRATGIPARLSQAMGSQPSITISDWLGSLTHVAEKQALALSDIPIHFRSKSLAFRREDLPTPDRVRALFEWVDDQHMGADLWFVIFDASGGAVADVAMNATAFAHRDKVLYYQSYMAGLYLDQRAKTFVDQLHVQILGASPAAEGTYPGYVDPALSDAQRHYWGTNLPQLQALKQIWDAEDVFHNPQSVRAVWSGGH</sequence>
<dbReference type="Gene3D" id="3.40.462.20">
    <property type="match status" value="1"/>
</dbReference>
<keyword evidence="3" id="KW-0274">FAD</keyword>